<organism evidence="2">
    <name type="scientific">Schizaphis graminum</name>
    <name type="common">Green bug aphid</name>
    <dbReference type="NCBI Taxonomy" id="13262"/>
    <lineage>
        <taxon>Eukaryota</taxon>
        <taxon>Metazoa</taxon>
        <taxon>Ecdysozoa</taxon>
        <taxon>Arthropoda</taxon>
        <taxon>Hexapoda</taxon>
        <taxon>Insecta</taxon>
        <taxon>Pterygota</taxon>
        <taxon>Neoptera</taxon>
        <taxon>Paraneoptera</taxon>
        <taxon>Hemiptera</taxon>
        <taxon>Sternorrhyncha</taxon>
        <taxon>Aphidomorpha</taxon>
        <taxon>Aphidoidea</taxon>
        <taxon>Aphididae</taxon>
        <taxon>Aphidini</taxon>
        <taxon>Schizaphis</taxon>
    </lineage>
</organism>
<gene>
    <name evidence="2" type="ORF">g.141088</name>
</gene>
<proteinExistence type="predicted"/>
<evidence type="ECO:0000313" key="2">
    <source>
        <dbReference type="EMBL" id="MBY13687.1"/>
    </source>
</evidence>
<feature type="compositionally biased region" description="Basic residues" evidence="1">
    <location>
        <begin position="30"/>
        <end position="41"/>
    </location>
</feature>
<reference evidence="2" key="1">
    <citation type="submission" date="2018-04" db="EMBL/GenBank/DDBJ databases">
        <title>Transcriptome of Schizaphis graminum biotype I.</title>
        <authorList>
            <person name="Scully E.D."/>
            <person name="Geib S.M."/>
            <person name="Palmer N.A."/>
            <person name="Koch K."/>
            <person name="Bradshaw J."/>
            <person name="Heng-Moss T."/>
            <person name="Sarath G."/>
        </authorList>
    </citation>
    <scope>NUCLEOTIDE SEQUENCE</scope>
</reference>
<sequence>MLKKVANKSGLLQKMNKTKYKYMNRYNKSTTKKQLKKKHIGRQNDTKNEDWGGVRDGVFGVKHRELKATGRVCTFSRPVLRANGECRGIVCSGARSVDHCGGRGSAAQAVRERRLTAIMVLVRDV</sequence>
<dbReference type="AlphaFoldDB" id="A0A2S2N940"/>
<accession>A0A2S2N940</accession>
<dbReference type="EMBL" id="GGMR01001068">
    <property type="protein sequence ID" value="MBY13687.1"/>
    <property type="molecule type" value="Transcribed_RNA"/>
</dbReference>
<name>A0A2S2N940_SCHGA</name>
<evidence type="ECO:0000256" key="1">
    <source>
        <dbReference type="SAM" id="MobiDB-lite"/>
    </source>
</evidence>
<feature type="region of interest" description="Disordered" evidence="1">
    <location>
        <begin position="24"/>
        <end position="49"/>
    </location>
</feature>
<protein>
    <submittedName>
        <fullName evidence="2">Uncharacterized protein</fullName>
    </submittedName>
</protein>